<dbReference type="EMBL" id="BSXW01000665">
    <property type="protein sequence ID" value="GMF27531.1"/>
    <property type="molecule type" value="Genomic_DNA"/>
</dbReference>
<reference evidence="6" key="1">
    <citation type="submission" date="2023-04" db="EMBL/GenBank/DDBJ databases">
        <title>Phytophthora lilii NBRC 32176.</title>
        <authorList>
            <person name="Ichikawa N."/>
            <person name="Sato H."/>
            <person name="Tonouchi N."/>
        </authorList>
    </citation>
    <scope>NUCLEOTIDE SEQUENCE</scope>
    <source>
        <strain evidence="6">NBRC 32176</strain>
    </source>
</reference>
<evidence type="ECO:0000256" key="3">
    <source>
        <dbReference type="ARBA" id="ARBA00023175"/>
    </source>
</evidence>
<dbReference type="GO" id="GO:0045504">
    <property type="term" value="F:dynein heavy chain binding"/>
    <property type="evidence" value="ECO:0007669"/>
    <property type="project" value="TreeGrafter"/>
</dbReference>
<organism evidence="6 7">
    <name type="scientific">Phytophthora lilii</name>
    <dbReference type="NCBI Taxonomy" id="2077276"/>
    <lineage>
        <taxon>Eukaryota</taxon>
        <taxon>Sar</taxon>
        <taxon>Stramenopiles</taxon>
        <taxon>Oomycota</taxon>
        <taxon>Peronosporomycetes</taxon>
        <taxon>Peronosporales</taxon>
        <taxon>Peronosporaceae</taxon>
        <taxon>Phytophthora</taxon>
    </lineage>
</organism>
<comment type="caution">
    <text evidence="6">The sequence shown here is derived from an EMBL/GenBank/DDBJ whole genome shotgun (WGS) entry which is preliminary data.</text>
</comment>
<keyword evidence="1" id="KW-0243">Dynein</keyword>
<dbReference type="InterPro" id="IPR019347">
    <property type="entry name" value="Axonemal_dynein_light_chain"/>
</dbReference>
<dbReference type="GO" id="GO:0005930">
    <property type="term" value="C:axoneme"/>
    <property type="evidence" value="ECO:0007669"/>
    <property type="project" value="TreeGrafter"/>
</dbReference>
<keyword evidence="7" id="KW-1185">Reference proteome</keyword>
<accession>A0A9W6U8L3</accession>
<gene>
    <name evidence="6" type="ORF">Plil01_001151900</name>
</gene>
<evidence type="ECO:0000256" key="4">
    <source>
        <dbReference type="ARBA" id="ARBA00038114"/>
    </source>
</evidence>
<dbReference type="PANTHER" id="PTHR13183:SF0">
    <property type="entry name" value="AXONEMAL DYNEIN LIGHT INTERMEDIATE POLYPEPTIDE 1"/>
    <property type="match status" value="1"/>
</dbReference>
<comment type="similarity">
    <text evidence="4">Belongs to the inner dynein arm light chain family.</text>
</comment>
<protein>
    <submittedName>
        <fullName evidence="6">Unnamed protein product</fullName>
    </submittedName>
</protein>
<keyword evidence="3" id="KW-0505">Motor protein</keyword>
<dbReference type="PANTHER" id="PTHR13183">
    <property type="entry name" value="AXONEMAL INNER ARM DYNEIN LIGHT CHAIN 28"/>
    <property type="match status" value="1"/>
</dbReference>
<proteinExistence type="inferred from homology"/>
<evidence type="ECO:0000256" key="1">
    <source>
        <dbReference type="ARBA" id="ARBA00023017"/>
    </source>
</evidence>
<dbReference type="Pfam" id="PF10211">
    <property type="entry name" value="Ax_dynein_light"/>
    <property type="match status" value="1"/>
</dbReference>
<evidence type="ECO:0000256" key="5">
    <source>
        <dbReference type="SAM" id="MobiDB-lite"/>
    </source>
</evidence>
<keyword evidence="2" id="KW-0175">Coiled coil</keyword>
<evidence type="ECO:0000313" key="6">
    <source>
        <dbReference type="EMBL" id="GMF27531.1"/>
    </source>
</evidence>
<dbReference type="OrthoDB" id="273640at2759"/>
<dbReference type="Proteomes" id="UP001165083">
    <property type="component" value="Unassembled WGS sequence"/>
</dbReference>
<dbReference type="GO" id="GO:0030286">
    <property type="term" value="C:dynein complex"/>
    <property type="evidence" value="ECO:0007669"/>
    <property type="project" value="UniProtKB-KW"/>
</dbReference>
<feature type="region of interest" description="Disordered" evidence="5">
    <location>
        <begin position="96"/>
        <end position="137"/>
    </location>
</feature>
<evidence type="ECO:0000313" key="7">
    <source>
        <dbReference type="Proteomes" id="UP001165083"/>
    </source>
</evidence>
<sequence length="254" mass="28230">MKGSIQPLERSPIANNKGRWKVGAIQDRERLFKAVVVCVLMSEVAEPSTVNVPVGVDDGAIESDEDTRQLEELLEEFYSFMYESAVLVGPTGTSPLKMKASGKSNTGAGSPTRGPSPRHEAYKKQVSAGPSASSVPVPTTALSREVLDAMLPPKYVLDLLIMPQLVLTCAYLRTWHDHQGKWQRMVSMLPATRNDTQRLQETFDQLIEHYQARVHAICPVREKFFLQVFGRLANIISCMGIDNDALTPIFMQKN</sequence>
<name>A0A9W6U8L3_9STRA</name>
<evidence type="ECO:0000256" key="2">
    <source>
        <dbReference type="ARBA" id="ARBA00023054"/>
    </source>
</evidence>
<feature type="compositionally biased region" description="Low complexity" evidence="5">
    <location>
        <begin position="126"/>
        <end position="137"/>
    </location>
</feature>
<dbReference type="AlphaFoldDB" id="A0A9W6U8L3"/>